<organism evidence="1 2">
    <name type="scientific">Streptomyces natalensis ATCC 27448</name>
    <dbReference type="NCBI Taxonomy" id="1240678"/>
    <lineage>
        <taxon>Bacteria</taxon>
        <taxon>Bacillati</taxon>
        <taxon>Actinomycetota</taxon>
        <taxon>Actinomycetes</taxon>
        <taxon>Kitasatosporales</taxon>
        <taxon>Streptomycetaceae</taxon>
        <taxon>Streptomyces</taxon>
    </lineage>
</organism>
<evidence type="ECO:0000313" key="2">
    <source>
        <dbReference type="Proteomes" id="UP000032458"/>
    </source>
</evidence>
<dbReference type="PATRIC" id="fig|1240678.4.peg.3169"/>
<protein>
    <submittedName>
        <fullName evidence="1">Uncharacterized protein</fullName>
    </submittedName>
</protein>
<comment type="caution">
    <text evidence="1">The sequence shown here is derived from an EMBL/GenBank/DDBJ whole genome shotgun (WGS) entry which is preliminary data.</text>
</comment>
<name>A0A0D7CMQ0_9ACTN</name>
<gene>
    <name evidence="1" type="ORF">SNA_15100</name>
</gene>
<dbReference type="Proteomes" id="UP000032458">
    <property type="component" value="Unassembled WGS sequence"/>
</dbReference>
<keyword evidence="2" id="KW-1185">Reference proteome</keyword>
<dbReference type="RefSeq" id="WP_030067940.1">
    <property type="nucleotide sequence ID" value="NZ_JRKI01000023.1"/>
</dbReference>
<reference evidence="1 2" key="1">
    <citation type="submission" date="2014-09" db="EMBL/GenBank/DDBJ databases">
        <title>Draft genome sequence of Streptomyces natalensis ATCC 27448, producer of the antifungal pimaricin.</title>
        <authorList>
            <person name="Mendes M.V."/>
            <person name="Beites T."/>
            <person name="Pires S."/>
            <person name="Santos C.L."/>
            <person name="Moradas-Ferreira P."/>
        </authorList>
    </citation>
    <scope>NUCLEOTIDE SEQUENCE [LARGE SCALE GENOMIC DNA]</scope>
    <source>
        <strain evidence="1 2">ATCC 27448</strain>
    </source>
</reference>
<accession>A0A0D7CMQ0</accession>
<dbReference type="AlphaFoldDB" id="A0A0D7CMQ0"/>
<sequence>MSELKQSKSEWTSNDWHKVCGEFTFHPRLRYQMMNKKDQSGRPIWGVEVPDLNSARWEPEFEFAYDIWTSTGVARAAPTQRGQHSVGLFAAIYSEYQWSGGGRYDRDRVAEIRTKRCCEPSHRETISADRRIECDSGKYYVEWSISRVADDGTRDRQGDGGPQGVIEWDSNAGKAKHDLAINQNIYG</sequence>
<dbReference type="EMBL" id="JRKI01000023">
    <property type="protein sequence ID" value="KIZ17341.1"/>
    <property type="molecule type" value="Genomic_DNA"/>
</dbReference>
<proteinExistence type="predicted"/>
<evidence type="ECO:0000313" key="1">
    <source>
        <dbReference type="EMBL" id="KIZ17341.1"/>
    </source>
</evidence>